<dbReference type="Proteomes" id="UP000441208">
    <property type="component" value="Unassembled WGS sequence"/>
</dbReference>
<dbReference type="Proteomes" id="UP000476176">
    <property type="component" value="Unassembled WGS sequence"/>
</dbReference>
<evidence type="ECO:0000313" key="20">
    <source>
        <dbReference type="Proteomes" id="UP000488956"/>
    </source>
</evidence>
<dbReference type="EMBL" id="QXGE01000198">
    <property type="protein sequence ID" value="KAE9320526.1"/>
    <property type="molecule type" value="Genomic_DNA"/>
</dbReference>
<dbReference type="Proteomes" id="UP000433483">
    <property type="component" value="Unassembled WGS sequence"/>
</dbReference>
<dbReference type="EMBL" id="QXGC01000229">
    <property type="protein sequence ID" value="KAE9243981.1"/>
    <property type="molecule type" value="Genomic_DNA"/>
</dbReference>
<evidence type="ECO:0000313" key="14">
    <source>
        <dbReference type="Proteomes" id="UP000440367"/>
    </source>
</evidence>
<evidence type="ECO:0000313" key="5">
    <source>
        <dbReference type="EMBL" id="KAE9150260.1"/>
    </source>
</evidence>
<evidence type="ECO:0000313" key="12">
    <source>
        <dbReference type="Proteomes" id="UP000433483"/>
    </source>
</evidence>
<dbReference type="EMBL" id="QXFZ01000226">
    <property type="protein sequence ID" value="KAE9125905.1"/>
    <property type="molecule type" value="Genomic_DNA"/>
</dbReference>
<evidence type="ECO:0000313" key="15">
    <source>
        <dbReference type="Proteomes" id="UP000440732"/>
    </source>
</evidence>
<reference evidence="11 12" key="1">
    <citation type="submission" date="2018-08" db="EMBL/GenBank/DDBJ databases">
        <title>Genomic investigation of the strawberry pathogen Phytophthora fragariae indicates pathogenicity is determined by transcriptional variation in three key races.</title>
        <authorList>
            <person name="Adams T.M."/>
            <person name="Armitage A.D."/>
            <person name="Sobczyk M.K."/>
            <person name="Bates H.J."/>
            <person name="Dunwell J.M."/>
            <person name="Nellist C.F."/>
            <person name="Harrison R.J."/>
        </authorList>
    </citation>
    <scope>NUCLEOTIDE SEQUENCE [LARGE SCALE GENOMIC DNA]</scope>
    <source>
        <strain evidence="9 13">A4</strain>
        <strain evidence="8 14">BC-1</strain>
        <strain evidence="7 18">BC-23</strain>
        <strain evidence="6 12">NOV-27</strain>
        <strain evidence="5 15">NOV-5</strain>
        <strain evidence="3 16">NOV-71</strain>
        <strain evidence="10 19">NOV-77</strain>
        <strain evidence="1 11">NOV-9</strain>
        <strain evidence="4 20">ONT-3</strain>
        <strain evidence="2 17">SCRP245</strain>
    </source>
</reference>
<dbReference type="AlphaFoldDB" id="A0A6A3SYJ2"/>
<evidence type="ECO:0000313" key="4">
    <source>
        <dbReference type="EMBL" id="KAE9129773.1"/>
    </source>
</evidence>
<dbReference type="EMBL" id="QXGF01000245">
    <property type="protein sequence ID" value="KAE8943566.1"/>
    <property type="molecule type" value="Genomic_DNA"/>
</dbReference>
<dbReference type="Proteomes" id="UP000460718">
    <property type="component" value="Unassembled WGS sequence"/>
</dbReference>
<dbReference type="EMBL" id="QXFY01000207">
    <property type="protein sequence ID" value="KAE9352194.1"/>
    <property type="molecule type" value="Genomic_DNA"/>
</dbReference>
<dbReference type="EMBL" id="QXGD01000218">
    <property type="protein sequence ID" value="KAE9247337.1"/>
    <property type="molecule type" value="Genomic_DNA"/>
</dbReference>
<dbReference type="Proteomes" id="UP000440732">
    <property type="component" value="Unassembled WGS sequence"/>
</dbReference>
<dbReference type="Proteomes" id="UP000488956">
    <property type="component" value="Unassembled WGS sequence"/>
</dbReference>
<evidence type="ECO:0000313" key="8">
    <source>
        <dbReference type="EMBL" id="KAE9247337.1"/>
    </source>
</evidence>
<dbReference type="EMBL" id="QXGA01000198">
    <property type="protein sequence ID" value="KAE9150260.1"/>
    <property type="molecule type" value="Genomic_DNA"/>
</dbReference>
<sequence length="115" mass="11763">MARHVTSSIPAQSTAVVAVCIGIGAAIGRACPTDLASVLVSMCICGSSAAIIHSLQMSARPASKQDPAGYAEVPPFARGKLCELPAFPVEPPVMFWLPAPDTGGMHIDALAHPVS</sequence>
<evidence type="ECO:0000313" key="18">
    <source>
        <dbReference type="Proteomes" id="UP000476176"/>
    </source>
</evidence>
<keyword evidence="12" id="KW-1185">Reference proteome</keyword>
<name>A0A6A3SYJ2_9STRA</name>
<evidence type="ECO:0000313" key="10">
    <source>
        <dbReference type="EMBL" id="KAE9352194.1"/>
    </source>
</evidence>
<evidence type="ECO:0000313" key="19">
    <source>
        <dbReference type="Proteomes" id="UP000486351"/>
    </source>
</evidence>
<evidence type="ECO:0000313" key="17">
    <source>
        <dbReference type="Proteomes" id="UP000460718"/>
    </source>
</evidence>
<evidence type="ECO:0000313" key="9">
    <source>
        <dbReference type="EMBL" id="KAE9320526.1"/>
    </source>
</evidence>
<dbReference type="EMBL" id="QXFW01002230">
    <property type="protein sequence ID" value="KAE8980652.1"/>
    <property type="molecule type" value="Genomic_DNA"/>
</dbReference>
<organism evidence="3 16">
    <name type="scientific">Phytophthora fragariae</name>
    <dbReference type="NCBI Taxonomy" id="53985"/>
    <lineage>
        <taxon>Eukaryota</taxon>
        <taxon>Sar</taxon>
        <taxon>Stramenopiles</taxon>
        <taxon>Oomycota</taxon>
        <taxon>Peronosporomycetes</taxon>
        <taxon>Peronosporales</taxon>
        <taxon>Peronosporaceae</taxon>
        <taxon>Phytophthora</taxon>
    </lineage>
</organism>
<dbReference type="EMBL" id="QXFX01000136">
    <property type="protein sequence ID" value="KAE9129773.1"/>
    <property type="molecule type" value="Genomic_DNA"/>
</dbReference>
<evidence type="ECO:0000313" key="11">
    <source>
        <dbReference type="Proteomes" id="UP000429523"/>
    </source>
</evidence>
<evidence type="ECO:0000313" key="7">
    <source>
        <dbReference type="EMBL" id="KAE9243981.1"/>
    </source>
</evidence>
<evidence type="ECO:0000313" key="13">
    <source>
        <dbReference type="Proteomes" id="UP000437068"/>
    </source>
</evidence>
<dbReference type="Proteomes" id="UP000486351">
    <property type="component" value="Unassembled WGS sequence"/>
</dbReference>
<dbReference type="Proteomes" id="UP000440367">
    <property type="component" value="Unassembled WGS sequence"/>
</dbReference>
<gene>
    <name evidence="9" type="ORF">PF001_g5362</name>
    <name evidence="8" type="ORF">PF002_g6321</name>
    <name evidence="7" type="ORF">PF004_g5865</name>
    <name evidence="6" type="ORF">PF005_g5955</name>
    <name evidence="5" type="ORF">PF006_g5337</name>
    <name evidence="3" type="ORF">PF007_g6175</name>
    <name evidence="10" type="ORF">PF008_g5575</name>
    <name evidence="1" type="ORF">PF009_g6712</name>
    <name evidence="4" type="ORF">PF010_g4064</name>
    <name evidence="2" type="ORF">PF011_g22347</name>
</gene>
<evidence type="ECO:0000313" key="6">
    <source>
        <dbReference type="EMBL" id="KAE9224313.1"/>
    </source>
</evidence>
<accession>A0A6A3SYJ2</accession>
<evidence type="ECO:0000313" key="1">
    <source>
        <dbReference type="EMBL" id="KAE8943566.1"/>
    </source>
</evidence>
<evidence type="ECO:0000313" key="16">
    <source>
        <dbReference type="Proteomes" id="UP000441208"/>
    </source>
</evidence>
<dbReference type="Proteomes" id="UP000437068">
    <property type="component" value="Unassembled WGS sequence"/>
</dbReference>
<comment type="caution">
    <text evidence="3">The sequence shown here is derived from an EMBL/GenBank/DDBJ whole genome shotgun (WGS) entry which is preliminary data.</text>
</comment>
<proteinExistence type="predicted"/>
<evidence type="ECO:0000313" key="2">
    <source>
        <dbReference type="EMBL" id="KAE8980652.1"/>
    </source>
</evidence>
<dbReference type="Proteomes" id="UP000429523">
    <property type="component" value="Unassembled WGS sequence"/>
</dbReference>
<protein>
    <submittedName>
        <fullName evidence="3">Uncharacterized protein</fullName>
    </submittedName>
</protein>
<dbReference type="EMBL" id="QXGB01000214">
    <property type="protein sequence ID" value="KAE9224313.1"/>
    <property type="molecule type" value="Genomic_DNA"/>
</dbReference>
<evidence type="ECO:0000313" key="3">
    <source>
        <dbReference type="EMBL" id="KAE9125905.1"/>
    </source>
</evidence>